<keyword evidence="2 7" id="KW-0812">Transmembrane</keyword>
<dbReference type="Proteomes" id="UP000027931">
    <property type="component" value="Unassembled WGS sequence"/>
</dbReference>
<comment type="similarity">
    <text evidence="5">Belongs to the bacteriophage holin family. Cp-1 holin subfamily.</text>
</comment>
<keyword evidence="3 7" id="KW-1133">Transmembrane helix</keyword>
<dbReference type="GO" id="GO:0016020">
    <property type="term" value="C:membrane"/>
    <property type="evidence" value="ECO:0007669"/>
    <property type="project" value="UniProtKB-SubCell"/>
</dbReference>
<evidence type="ECO:0000313" key="9">
    <source>
        <dbReference type="Proteomes" id="UP000027931"/>
    </source>
</evidence>
<dbReference type="InterPro" id="IPR006480">
    <property type="entry name" value="Phage_holin_4_1"/>
</dbReference>
<evidence type="ECO:0000256" key="6">
    <source>
        <dbReference type="SAM" id="MobiDB-lite"/>
    </source>
</evidence>
<evidence type="ECO:0008006" key="10">
    <source>
        <dbReference type="Google" id="ProtNLM"/>
    </source>
</evidence>
<accession>A0A074LNQ9</accession>
<protein>
    <recommendedName>
        <fullName evidence="10">Holin</fullName>
    </recommendedName>
</protein>
<evidence type="ECO:0000256" key="5">
    <source>
        <dbReference type="ARBA" id="ARBA00023600"/>
    </source>
</evidence>
<organism evidence="8 9">
    <name type="scientific">Tumebacillus flagellatus</name>
    <dbReference type="NCBI Taxonomy" id="1157490"/>
    <lineage>
        <taxon>Bacteria</taxon>
        <taxon>Bacillati</taxon>
        <taxon>Bacillota</taxon>
        <taxon>Bacilli</taxon>
        <taxon>Bacillales</taxon>
        <taxon>Alicyclobacillaceae</taxon>
        <taxon>Tumebacillus</taxon>
    </lineage>
</organism>
<evidence type="ECO:0000313" key="8">
    <source>
        <dbReference type="EMBL" id="KEO81483.1"/>
    </source>
</evidence>
<evidence type="ECO:0000256" key="1">
    <source>
        <dbReference type="ARBA" id="ARBA00004141"/>
    </source>
</evidence>
<feature type="region of interest" description="Disordered" evidence="6">
    <location>
        <begin position="148"/>
        <end position="169"/>
    </location>
</feature>
<evidence type="ECO:0000256" key="7">
    <source>
        <dbReference type="SAM" id="Phobius"/>
    </source>
</evidence>
<feature type="transmembrane region" description="Helical" evidence="7">
    <location>
        <begin position="37"/>
        <end position="53"/>
    </location>
</feature>
<comment type="caution">
    <text evidence="8">The sequence shown here is derived from an EMBL/GenBank/DDBJ whole genome shotgun (WGS) entry which is preliminary data.</text>
</comment>
<dbReference type="AlphaFoldDB" id="A0A074LNQ9"/>
<reference evidence="8 9" key="1">
    <citation type="journal article" date="2013" name="Int. J. Syst. Evol. Microbiol.">
        <title>Tumebacillus flagellatus sp. nov., an alpha-amylase/pullulanase-producing bacterium isolated from cassava wastewater.</title>
        <authorList>
            <person name="Wang Q."/>
            <person name="Xie N."/>
            <person name="Qin Y."/>
            <person name="Shen N."/>
            <person name="Zhu J."/>
            <person name="Mi H."/>
            <person name="Huang R."/>
        </authorList>
    </citation>
    <scope>NUCLEOTIDE SEQUENCE [LARGE SCALE GENOMIC DNA]</scope>
    <source>
        <strain evidence="8 9">GST4</strain>
    </source>
</reference>
<sequence length="169" mass="18380">MFKSLHLESLWKIDTAAFAAVGAIVGSVVDKLYGPDRLTLFLILVGAVVYDWFSGTSAAKKDKTYSSEYGIEGVKRTLVVLSLPAFANLLDKAFSTPGVLFYGVWLALLYHTWQSFTANSARAGWGKYIPPVVLNLVGSELLAKTNRSSARQQAATGNTDQLADQTENK</sequence>
<evidence type="ECO:0000256" key="3">
    <source>
        <dbReference type="ARBA" id="ARBA00022989"/>
    </source>
</evidence>
<dbReference type="Pfam" id="PF05105">
    <property type="entry name" value="Phage_holin_4_1"/>
    <property type="match status" value="1"/>
</dbReference>
<dbReference type="EMBL" id="JMIR01000037">
    <property type="protein sequence ID" value="KEO81483.1"/>
    <property type="molecule type" value="Genomic_DNA"/>
</dbReference>
<dbReference type="eggNOG" id="COG4824">
    <property type="taxonomic scope" value="Bacteria"/>
</dbReference>
<dbReference type="OrthoDB" id="2885993at2"/>
<evidence type="ECO:0000256" key="2">
    <source>
        <dbReference type="ARBA" id="ARBA00022692"/>
    </source>
</evidence>
<keyword evidence="9" id="KW-1185">Reference proteome</keyword>
<dbReference type="RefSeq" id="WP_052036608.1">
    <property type="nucleotide sequence ID" value="NZ_JMIR01000037.1"/>
</dbReference>
<dbReference type="STRING" id="1157490.EL26_20640"/>
<gene>
    <name evidence="8" type="ORF">EL26_20640</name>
</gene>
<evidence type="ECO:0000256" key="4">
    <source>
        <dbReference type="ARBA" id="ARBA00023136"/>
    </source>
</evidence>
<proteinExistence type="inferred from homology"/>
<keyword evidence="4 7" id="KW-0472">Membrane</keyword>
<comment type="subcellular location">
    <subcellularLocation>
        <location evidence="1">Membrane</location>
        <topology evidence="1">Multi-pass membrane protein</topology>
    </subcellularLocation>
</comment>
<name>A0A074LNQ9_9BACL</name>